<accession>A0A836C625</accession>
<evidence type="ECO:0000256" key="1">
    <source>
        <dbReference type="ARBA" id="ARBA00011073"/>
    </source>
</evidence>
<evidence type="ECO:0000256" key="7">
    <source>
        <dbReference type="SAM" id="MobiDB-lite"/>
    </source>
</evidence>
<dbReference type="InterPro" id="IPR008979">
    <property type="entry name" value="Galactose-bd-like_sf"/>
</dbReference>
<feature type="compositionally biased region" description="Pro residues" evidence="7">
    <location>
        <begin position="1809"/>
        <end position="1822"/>
    </location>
</feature>
<feature type="domain" description="Ricin B lectin" evidence="8">
    <location>
        <begin position="1071"/>
        <end position="1223"/>
    </location>
</feature>
<feature type="compositionally biased region" description="Low complexity" evidence="7">
    <location>
        <begin position="1723"/>
        <end position="1751"/>
    </location>
</feature>
<evidence type="ECO:0000256" key="6">
    <source>
        <dbReference type="PROSITE-ProRule" id="PRU01240"/>
    </source>
</evidence>
<keyword evidence="4 6" id="KW-0720">Serine protease</keyword>
<dbReference type="OrthoDB" id="534383at2759"/>
<feature type="compositionally biased region" description="Low complexity" evidence="7">
    <location>
        <begin position="1639"/>
        <end position="1648"/>
    </location>
</feature>
<dbReference type="Gene3D" id="2.60.120.380">
    <property type="match status" value="1"/>
</dbReference>
<dbReference type="SMART" id="SM00458">
    <property type="entry name" value="RICIN"/>
    <property type="match status" value="3"/>
</dbReference>
<feature type="active site" description="Charge relay system" evidence="5 6">
    <location>
        <position position="684"/>
    </location>
</feature>
<keyword evidence="3 6" id="KW-0378">Hydrolase</keyword>
<feature type="compositionally biased region" description="Gly residues" evidence="7">
    <location>
        <begin position="63"/>
        <end position="73"/>
    </location>
</feature>
<dbReference type="Pfam" id="PF02225">
    <property type="entry name" value="PA"/>
    <property type="match status" value="1"/>
</dbReference>
<feature type="active site" description="Charge relay system" evidence="5 6">
    <location>
        <position position="317"/>
    </location>
</feature>
<organism evidence="9 10">
    <name type="scientific">Edaphochlamys debaryana</name>
    <dbReference type="NCBI Taxonomy" id="47281"/>
    <lineage>
        <taxon>Eukaryota</taxon>
        <taxon>Viridiplantae</taxon>
        <taxon>Chlorophyta</taxon>
        <taxon>core chlorophytes</taxon>
        <taxon>Chlorophyceae</taxon>
        <taxon>CS clade</taxon>
        <taxon>Chlamydomonadales</taxon>
        <taxon>Chlamydomonadales incertae sedis</taxon>
        <taxon>Edaphochlamys</taxon>
    </lineage>
</organism>
<reference evidence="9" key="1">
    <citation type="journal article" date="2020" name="bioRxiv">
        <title>Comparative genomics of Chlamydomonas.</title>
        <authorList>
            <person name="Craig R.J."/>
            <person name="Hasan A.R."/>
            <person name="Ness R.W."/>
            <person name="Keightley P.D."/>
        </authorList>
    </citation>
    <scope>NUCLEOTIDE SEQUENCE</scope>
    <source>
        <strain evidence="9">CCAP 11/70</strain>
    </source>
</reference>
<dbReference type="EMBL" id="JAEHOE010000003">
    <property type="protein sequence ID" value="KAG2500683.1"/>
    <property type="molecule type" value="Genomic_DNA"/>
</dbReference>
<evidence type="ECO:0000256" key="5">
    <source>
        <dbReference type="PIRSR" id="PIRSR615500-1"/>
    </source>
</evidence>
<dbReference type="InterPro" id="IPR036852">
    <property type="entry name" value="Peptidase_S8/S53_dom_sf"/>
</dbReference>
<feature type="active site" description="Charge relay system" evidence="5 6">
    <location>
        <position position="256"/>
    </location>
</feature>
<proteinExistence type="inferred from homology"/>
<feature type="domain" description="Ricin B lectin" evidence="8">
    <location>
        <begin position="1245"/>
        <end position="1378"/>
    </location>
</feature>
<dbReference type="InterPro" id="IPR051048">
    <property type="entry name" value="Peptidase_S8/S53_subtilisin"/>
</dbReference>
<dbReference type="InterPro" id="IPR023828">
    <property type="entry name" value="Peptidase_S8_Ser-AS"/>
</dbReference>
<dbReference type="Pfam" id="PF14200">
    <property type="entry name" value="RicinB_lectin_2"/>
    <property type="match status" value="1"/>
</dbReference>
<dbReference type="PROSITE" id="PS51892">
    <property type="entry name" value="SUBTILASE"/>
    <property type="match status" value="1"/>
</dbReference>
<dbReference type="CDD" id="cd00161">
    <property type="entry name" value="beta-trefoil_Ricin-like"/>
    <property type="match status" value="2"/>
</dbReference>
<feature type="compositionally biased region" description="Low complexity" evidence="7">
    <location>
        <begin position="1526"/>
        <end position="1543"/>
    </location>
</feature>
<feature type="region of interest" description="Disordered" evidence="7">
    <location>
        <begin position="1935"/>
        <end position="1961"/>
    </location>
</feature>
<dbReference type="PRINTS" id="PR00723">
    <property type="entry name" value="SUBTILISIN"/>
</dbReference>
<comment type="similarity">
    <text evidence="1 6">Belongs to the peptidase S8 family.</text>
</comment>
<comment type="caution">
    <text evidence="9">The sequence shown here is derived from an EMBL/GenBank/DDBJ whole genome shotgun (WGS) entry which is preliminary data.</text>
</comment>
<dbReference type="InterPro" id="IPR035992">
    <property type="entry name" value="Ricin_B-like_lectins"/>
</dbReference>
<evidence type="ECO:0000256" key="2">
    <source>
        <dbReference type="ARBA" id="ARBA00022670"/>
    </source>
</evidence>
<dbReference type="Pfam" id="PF00082">
    <property type="entry name" value="Peptidase_S8"/>
    <property type="match status" value="1"/>
</dbReference>
<feature type="domain" description="Ricin B lectin" evidence="8">
    <location>
        <begin position="936"/>
        <end position="1067"/>
    </location>
</feature>
<protein>
    <recommendedName>
        <fullName evidence="8">Ricin B lectin domain-containing protein</fullName>
    </recommendedName>
</protein>
<dbReference type="InterPro" id="IPR034058">
    <property type="entry name" value="TagA/B/C/D_pept_dom"/>
</dbReference>
<feature type="compositionally biased region" description="Low complexity" evidence="7">
    <location>
        <begin position="1782"/>
        <end position="1808"/>
    </location>
</feature>
<dbReference type="PROSITE" id="PS50231">
    <property type="entry name" value="RICIN_B_LECTIN"/>
    <property type="match status" value="3"/>
</dbReference>
<dbReference type="GO" id="GO:0006508">
    <property type="term" value="P:proteolysis"/>
    <property type="evidence" value="ECO:0007669"/>
    <property type="project" value="UniProtKB-KW"/>
</dbReference>
<dbReference type="CDD" id="cd04842">
    <property type="entry name" value="Peptidases_S8_Kp43_protease"/>
    <property type="match status" value="1"/>
</dbReference>
<gene>
    <name evidence="9" type="ORF">HYH03_001449</name>
</gene>
<evidence type="ECO:0000256" key="3">
    <source>
        <dbReference type="ARBA" id="ARBA00022801"/>
    </source>
</evidence>
<dbReference type="PANTHER" id="PTHR43399:SF4">
    <property type="entry name" value="CELL WALL-ASSOCIATED PROTEASE"/>
    <property type="match status" value="1"/>
</dbReference>
<feature type="region of interest" description="Disordered" evidence="7">
    <location>
        <begin position="51"/>
        <end position="106"/>
    </location>
</feature>
<evidence type="ECO:0000259" key="8">
    <source>
        <dbReference type="SMART" id="SM00458"/>
    </source>
</evidence>
<dbReference type="SUPFAM" id="SSF49785">
    <property type="entry name" value="Galactose-binding domain-like"/>
    <property type="match status" value="1"/>
</dbReference>
<keyword evidence="10" id="KW-1185">Reference proteome</keyword>
<dbReference type="GO" id="GO:0004252">
    <property type="term" value="F:serine-type endopeptidase activity"/>
    <property type="evidence" value="ECO:0007669"/>
    <property type="project" value="UniProtKB-UniRule"/>
</dbReference>
<dbReference type="InterPro" id="IPR000772">
    <property type="entry name" value="Ricin_B_lectin"/>
</dbReference>
<name>A0A836C625_9CHLO</name>
<dbReference type="InterPro" id="IPR022398">
    <property type="entry name" value="Peptidase_S8_His-AS"/>
</dbReference>
<dbReference type="Gene3D" id="3.40.50.200">
    <property type="entry name" value="Peptidase S8/S53 domain"/>
    <property type="match status" value="2"/>
</dbReference>
<dbReference type="SUPFAM" id="SSF52743">
    <property type="entry name" value="Subtilisin-like"/>
    <property type="match status" value="1"/>
</dbReference>
<dbReference type="PROSITE" id="PS00137">
    <property type="entry name" value="SUBTILASE_HIS"/>
    <property type="match status" value="1"/>
</dbReference>
<feature type="region of interest" description="Disordered" evidence="7">
    <location>
        <begin position="1723"/>
        <end position="1895"/>
    </location>
</feature>
<feature type="compositionally biased region" description="Low complexity" evidence="7">
    <location>
        <begin position="1869"/>
        <end position="1895"/>
    </location>
</feature>
<evidence type="ECO:0000256" key="4">
    <source>
        <dbReference type="ARBA" id="ARBA00022825"/>
    </source>
</evidence>
<feature type="compositionally biased region" description="Basic and acidic residues" evidence="7">
    <location>
        <begin position="96"/>
        <end position="106"/>
    </location>
</feature>
<sequence length="1999" mass="206111">MVWGPAEAVTAAVARHGAVMAVYEAEHKLPPRMSGLAAAGRRELRARRRRLSLADTTSVPFPGSGGLDDGGPAAGTSGQPYGRTPAATAPLNHVRTWSEADPSRSRRLLSESDPIASALPLYGVAVRLVSALTPEARRTLPRQWATSLARVLGWPSPGDPCWPRTDDSSLASAALPWLHVYLCEQDLAGGLSWLAGQAEAVWVDWVFRAVPANAVAGWTLQTGDLTKQQADHPTAQLKPYWRAGLLGSREVVMVADTGLDMGQCYFVDDDYSPTALRGMLRDTPAGLRWLAPDHRKVVQYVTSRNDSRYYGDGARGHGTHVAGSVAGAILGANGSEAQFQLDRGTGSAPMARLSIVDGAIDASTGLQFAKPYDTMFYAPHEEKGVRISSNSWTYDTPSASGYGYDSESFDRYLWKNPHMLHVHAAGNRAYGGEPLRAISDGPYAKNVLTIGAVENYAAADRTPADSVVFSYWDEAGQRQTAAVPVGWIGSRFDRWVYDLDSKTDGVPVVLAEPLSACSALTDGANATRFTGAVVLVDLAQGDCGVGSRATAAADAGVLAVLFVRNDERYADDTSFAGLPGTNATAWPKLSTVLHTTVSQWQGEWIRSVLAWPDAADLRMEYRWHYLTPDTVAEFSSNGPTLDGRYKPDLMAPGTNIRSARSSAGVVEADTSSCSSQTWISIGTSMSTPLVAGDLTLMRQYLREGFYPAGSQGPLSANFTPSGMLLKAVAIAGAKSLQGAYASNMAQTMGPGPDGLQGWGRLDLAGSLPLPGLTPDGMALQVADGGTIAEGQTITLNGLRSTGGSLTVVLTWYDFPAAVNSAKHLVNDLDLFYSVNGNKTKLFTLGDPANATSPDRTNPVERVQLSLSAGDSITLHVVGHKLGSRLLSADPDAALPQRWALAVVGSFTGTLQTPLNPAFVQPQRLPAFTRQSLLPLSHTLGLRGGLCLAVKGSTAIAAAGCASGLNTTFQIVEEGVPFTRIALGSEAGLCLAVRNASQPGDALQLQPCGTGSAQAFYLEGVPGASSYRLKTTTGQCVGVSSASTAAGAALTAADCLPERADHQRFALTEFPNGYWAVAPKHSPGMCLAAASLAAGAVLVTAGCSPASTGAQRFRLLDVPAPGVPSSQGYRYVVRESVSGQCLTVAGSSSGSAATLAACDGSSAQRMLVFRNPYSADTNAFQLVPLPTFNKNSTSGRLCLQHTAIGRPLSLAACDADVAEQTITVVEAPPQLRFTLQWRLPPSLAATSIQAALSPDWCLDAGSASYGIVPRLAACADGPSQQYTFSTVETDFGRGPSFSVAVGSGEFCLSAPDPVGSVRLAYCEDTEPSQAFVLRNAGVGWQLATVADVSRCMTASGTADGAALVLAACSATTAAHFFRLPDKLFALGSNGNAATLYDPAVNDNFDIVLEWTLDASLASSAVLSYRITDGSSPVRGGEYGGDDAAGPAVVPTGAEEVRWPYGGPPPDAAAYRVCVRRRGTAMVPGLMLYNVTLGVYDSGALVTSVSRDVRPIMVNASCSEQTPGWLGTAARTASSPTSSAHAARACTSTNSNAEPEAASPVPTAAVSRTSAPGLTAPTARLVPGVTPATAAQPYAGRQAALRVPSFALARQPSASASAATASQTRSVAAASAAFLLAHPLPRPSRAQPSKAPAPPSPTVALGQPTAATPNSLPRVTATAADKALASTTASQPNVVDASYPGVSAPLTLAPAPALSTSTDAAAARSASAVGARSPSPACSAQPETTASTPTASPLSPPVNGPITAPVETDALPGSTPASVGGIRASACSSTAGGNAAAGTRPASPAYSAKPATPPPPPPATPPVSPAVTYLATADPGTNSSPPVLPTKTPEGPTSASSAPARERDRPRHQSRPATATRSADAAQTAASPPTSQASADASSAWALSWPFPGTHDLPRLRPTASGGPGAAITPLALSASSSAQAPAAPPSSTSAQARRTPASASQSLICAHHSRPCSVETPLMMQSFARPSHAMIHTMGDETEA</sequence>
<feature type="region of interest" description="Disordered" evidence="7">
    <location>
        <begin position="1639"/>
        <end position="1669"/>
    </location>
</feature>
<dbReference type="Gene3D" id="2.80.10.50">
    <property type="match status" value="3"/>
</dbReference>
<dbReference type="Proteomes" id="UP000612055">
    <property type="component" value="Unassembled WGS sequence"/>
</dbReference>
<feature type="region of interest" description="Disordered" evidence="7">
    <location>
        <begin position="1525"/>
        <end position="1578"/>
    </location>
</feature>
<evidence type="ECO:0000313" key="10">
    <source>
        <dbReference type="Proteomes" id="UP000612055"/>
    </source>
</evidence>
<dbReference type="InterPro" id="IPR015500">
    <property type="entry name" value="Peptidase_S8_subtilisin-rel"/>
</dbReference>
<feature type="compositionally biased region" description="Low complexity" evidence="7">
    <location>
        <begin position="1935"/>
        <end position="1951"/>
    </location>
</feature>
<dbReference type="InterPro" id="IPR000209">
    <property type="entry name" value="Peptidase_S8/S53_dom"/>
</dbReference>
<dbReference type="PANTHER" id="PTHR43399">
    <property type="entry name" value="SUBTILISIN-RELATED"/>
    <property type="match status" value="1"/>
</dbReference>
<dbReference type="SUPFAM" id="SSF50370">
    <property type="entry name" value="Ricin B-like lectins"/>
    <property type="match status" value="3"/>
</dbReference>
<keyword evidence="2 6" id="KW-0645">Protease</keyword>
<dbReference type="PROSITE" id="PS00138">
    <property type="entry name" value="SUBTILASE_SER"/>
    <property type="match status" value="1"/>
</dbReference>
<dbReference type="InterPro" id="IPR003137">
    <property type="entry name" value="PA_domain"/>
</dbReference>
<evidence type="ECO:0000313" key="9">
    <source>
        <dbReference type="EMBL" id="KAG2500683.1"/>
    </source>
</evidence>